<evidence type="ECO:0000259" key="1">
    <source>
        <dbReference type="Pfam" id="PF14082"/>
    </source>
</evidence>
<dbReference type="InterPro" id="IPR025359">
    <property type="entry name" value="SduA_C"/>
</dbReference>
<feature type="domain" description="Shedu protein SduA C-terminal" evidence="1">
    <location>
        <begin position="282"/>
        <end position="443"/>
    </location>
</feature>
<dbReference type="EMBL" id="AP028056">
    <property type="protein sequence ID" value="BEH02464.1"/>
    <property type="molecule type" value="Genomic_DNA"/>
</dbReference>
<evidence type="ECO:0000313" key="2">
    <source>
        <dbReference type="EMBL" id="BEH02464.1"/>
    </source>
</evidence>
<sequence length="463" mass="50638">MARFGNDQTNIGRLDVRTVDEGGRVEAFFVPTELPHEESSAHRRLAEGVKLVELDAATGILKIHPINTLSNHSEYLGPKYEQVQTLSLETSLLDEYFEGSDLESIFETLPPGFVKDFAYGLGLLKDCNRLIRLIETNTPCTEIIFTDGNSAAINGTGFHLGLSRFAAIWAEIGRINDRGNRAAGRVKDVFVHNNLAATLGLASADFSLGRHPDSRVIAKAADGIEELSSVERDALVEAVASESAAIAAGSPQKFQQLKRDIELVSLDRLIEAYAEALEQGKAEPYWQAFFDDNAFALQQVFGAPMVSVRSGANVGGRGLSGSGDKIADYLFKNSLTNNVALVEIKKPATQLLEAREYRQGVFGPSKELNGAVSQVLDQAYNLTKNLTGLKESSRQWDLESYAVSCFVVAGRTPSASDPARQKSFELYRANSRSVTIVTYDEILERLRLLRDFLTPASPTAEEV</sequence>
<dbReference type="AlphaFoldDB" id="A0AAN0KE99"/>
<dbReference type="KEGG" id="broo:brsh051_17450"/>
<proteinExistence type="predicted"/>
<reference evidence="2" key="1">
    <citation type="journal article" date="2024" name="Int. J. Syst. Evol. Microbiol.">
        <title>Brooklawnia propionicigenes sp. nov., a facultatively anaerobic, propionate-producing bacterium isolated from a methanogenic reactor treating waste from cattle farms.</title>
        <authorList>
            <person name="Akita Y."/>
            <person name="Ueki A."/>
            <person name="Tonouchi A."/>
            <person name="Sugawara Y."/>
            <person name="Honma S."/>
            <person name="Kaku N."/>
            <person name="Ueki K."/>
        </authorList>
    </citation>
    <scope>NUCLEOTIDE SEQUENCE</scope>
    <source>
        <strain evidence="2">SH051</strain>
    </source>
</reference>
<gene>
    <name evidence="2" type="ORF">brsh051_17450</name>
</gene>
<name>A0AAN0KE99_9ACTN</name>
<keyword evidence="3" id="KW-1185">Reference proteome</keyword>
<accession>A0AAN0KE99</accession>
<organism evidence="2 3">
    <name type="scientific">Brooklawnia propionicigenes</name>
    <dbReference type="NCBI Taxonomy" id="3041175"/>
    <lineage>
        <taxon>Bacteria</taxon>
        <taxon>Bacillati</taxon>
        <taxon>Actinomycetota</taxon>
        <taxon>Actinomycetes</taxon>
        <taxon>Propionibacteriales</taxon>
        <taxon>Propionibacteriaceae</taxon>
        <taxon>Brooklawnia</taxon>
    </lineage>
</organism>
<dbReference type="Proteomes" id="UP001431656">
    <property type="component" value="Chromosome"/>
</dbReference>
<dbReference type="Pfam" id="PF14082">
    <property type="entry name" value="SduA_C"/>
    <property type="match status" value="1"/>
</dbReference>
<protein>
    <recommendedName>
        <fullName evidence="1">Shedu protein SduA C-terminal domain-containing protein</fullName>
    </recommendedName>
</protein>
<evidence type="ECO:0000313" key="3">
    <source>
        <dbReference type="Proteomes" id="UP001431656"/>
    </source>
</evidence>